<dbReference type="PANTHER" id="PTHR10266:SF3">
    <property type="entry name" value="CYTOCHROME C1, HEME PROTEIN, MITOCHONDRIAL"/>
    <property type="match status" value="1"/>
</dbReference>
<keyword evidence="7" id="KW-0408">Iron</keyword>
<keyword evidence="6" id="KW-1133">Transmembrane helix</keyword>
<evidence type="ECO:0000256" key="2">
    <source>
        <dbReference type="ARBA" id="ARBA00006488"/>
    </source>
</evidence>
<dbReference type="GO" id="GO:0020037">
    <property type="term" value="F:heme binding"/>
    <property type="evidence" value="ECO:0007669"/>
    <property type="project" value="InterPro"/>
</dbReference>
<dbReference type="Gene3D" id="1.10.760.10">
    <property type="entry name" value="Cytochrome c-like domain"/>
    <property type="match status" value="1"/>
</dbReference>
<evidence type="ECO:0000256" key="7">
    <source>
        <dbReference type="ARBA" id="ARBA00023004"/>
    </source>
</evidence>
<evidence type="ECO:0000256" key="8">
    <source>
        <dbReference type="ARBA" id="ARBA00023136"/>
    </source>
</evidence>
<evidence type="ECO:0000256" key="3">
    <source>
        <dbReference type="ARBA" id="ARBA00022617"/>
    </source>
</evidence>
<dbReference type="AlphaFoldDB" id="A6HS84"/>
<comment type="subcellular location">
    <subcellularLocation>
        <location evidence="1">Membrane</location>
    </subcellularLocation>
</comment>
<dbReference type="GO" id="GO:0009055">
    <property type="term" value="F:electron transfer activity"/>
    <property type="evidence" value="ECO:0007669"/>
    <property type="project" value="InterPro"/>
</dbReference>
<gene>
    <name evidence="9" type="primary">Cyc1_predicted</name>
    <name evidence="9" type="ORF">rCG_59628</name>
</gene>
<protein>
    <submittedName>
        <fullName evidence="9">Cytochrome c-1 (Predicted), isoform CRA_b</fullName>
    </submittedName>
</protein>
<dbReference type="InterPro" id="IPR002326">
    <property type="entry name" value="Cyt_c1"/>
</dbReference>
<name>A6HS84_RAT</name>
<reference evidence="9" key="1">
    <citation type="journal article" date="2005" name="Genome Res.">
        <title>Gene and alternative splicing annotation with AIR.</title>
        <authorList>
            <person name="Florea L."/>
            <person name="Di Francesco V."/>
            <person name="Miller J."/>
            <person name="Turner R."/>
            <person name="Yao A."/>
            <person name="Harris M."/>
            <person name="Walenz B."/>
            <person name="Mobarry C."/>
            <person name="Merkulov G.V."/>
            <person name="Charlab R."/>
            <person name="Dew I."/>
            <person name="Deng Z."/>
            <person name="Istrail S."/>
            <person name="Li P."/>
            <person name="Sutton G."/>
        </authorList>
    </citation>
    <scope>NUCLEOTIDE SEQUENCE</scope>
    <source>
        <strain evidence="9">BN</strain>
    </source>
</reference>
<dbReference type="EMBL" id="CH473950">
    <property type="protein sequence ID" value="EDM15988.1"/>
    <property type="molecule type" value="Genomic_DNA"/>
</dbReference>
<keyword evidence="8" id="KW-0472">Membrane</keyword>
<evidence type="ECO:0000256" key="4">
    <source>
        <dbReference type="ARBA" id="ARBA00022692"/>
    </source>
</evidence>
<evidence type="ECO:0000256" key="5">
    <source>
        <dbReference type="ARBA" id="ARBA00022723"/>
    </source>
</evidence>
<dbReference type="InterPro" id="IPR036909">
    <property type="entry name" value="Cyt_c-like_dom_sf"/>
</dbReference>
<reference evidence="9" key="2">
    <citation type="submission" date="2005-09" db="EMBL/GenBank/DDBJ databases">
        <authorList>
            <person name="Mural R.J."/>
            <person name="Li P.W."/>
            <person name="Adams M.D."/>
            <person name="Amanatides P.G."/>
            <person name="Baden-Tillson H."/>
            <person name="Barnstead M."/>
            <person name="Chin S.H."/>
            <person name="Dew I."/>
            <person name="Evans C.A."/>
            <person name="Ferriera S."/>
            <person name="Flanigan M."/>
            <person name="Fosler C."/>
            <person name="Glodek A."/>
            <person name="Gu Z."/>
            <person name="Holt R.A."/>
            <person name="Jennings D."/>
            <person name="Kraft C.L."/>
            <person name="Lu F."/>
            <person name="Nguyen T."/>
            <person name="Nusskern D.R."/>
            <person name="Pfannkoch C.M."/>
            <person name="Sitter C."/>
            <person name="Sutton G.G."/>
            <person name="Venter J.C."/>
            <person name="Wang Z."/>
            <person name="Woodage T."/>
            <person name="Zheng X.H."/>
            <person name="Zhong F."/>
        </authorList>
    </citation>
    <scope>NUCLEOTIDE SEQUENCE</scope>
    <source>
        <strain evidence="9">BN</strain>
    </source>
</reference>
<keyword evidence="4" id="KW-0812">Transmembrane</keyword>
<evidence type="ECO:0000313" key="9">
    <source>
        <dbReference type="EMBL" id="EDM15988.1"/>
    </source>
</evidence>
<comment type="similarity">
    <text evidence="2">Belongs to the cytochrome c family.</text>
</comment>
<keyword evidence="3" id="KW-0349">Heme</keyword>
<accession>A6HS84</accession>
<dbReference type="GO" id="GO:0046872">
    <property type="term" value="F:metal ion binding"/>
    <property type="evidence" value="ECO:0007669"/>
    <property type="project" value="UniProtKB-KW"/>
</dbReference>
<keyword evidence="5" id="KW-0479">Metal-binding</keyword>
<dbReference type="Proteomes" id="UP000234681">
    <property type="component" value="Chromosome 7"/>
</dbReference>
<sequence>MAAAAAASLRRSVLGPRGMGLPGASAPGLLGGARPRHLPLRTPQAVSLSSKSGPSRGRKVMLSALGMLAAGGAGLAVALHSAVSASDLELHPPSYPWSHRGLLSSLDHTSIRRGFQVYKQGSCLTIFQNHTPTLRLQELLTMELYPLTSATSFEQGTVVRTMCFPCSLATVNLPLGCHCEKASISTLTFLARPLAWLLPSTQKSWSMTMVPQLPCHK</sequence>
<evidence type="ECO:0000256" key="1">
    <source>
        <dbReference type="ARBA" id="ARBA00004370"/>
    </source>
</evidence>
<organism evidence="9">
    <name type="scientific">Rattus norvegicus</name>
    <name type="common">Rat</name>
    <dbReference type="NCBI Taxonomy" id="10116"/>
    <lineage>
        <taxon>Eukaryota</taxon>
        <taxon>Metazoa</taxon>
        <taxon>Chordata</taxon>
        <taxon>Craniata</taxon>
        <taxon>Vertebrata</taxon>
        <taxon>Euteleostomi</taxon>
        <taxon>Mammalia</taxon>
        <taxon>Eutheria</taxon>
        <taxon>Euarchontoglires</taxon>
        <taxon>Glires</taxon>
        <taxon>Rodentia</taxon>
        <taxon>Myomorpha</taxon>
        <taxon>Muroidea</taxon>
        <taxon>Muridae</taxon>
        <taxon>Murinae</taxon>
        <taxon>Rattus</taxon>
    </lineage>
</organism>
<dbReference type="PANTHER" id="PTHR10266">
    <property type="entry name" value="CYTOCHROME C1"/>
    <property type="match status" value="1"/>
</dbReference>
<proteinExistence type="inferred from homology"/>
<evidence type="ECO:0000256" key="6">
    <source>
        <dbReference type="ARBA" id="ARBA00022989"/>
    </source>
</evidence>
<dbReference type="GO" id="GO:0016020">
    <property type="term" value="C:membrane"/>
    <property type="evidence" value="ECO:0007669"/>
    <property type="project" value="UniProtKB-SubCell"/>
</dbReference>